<dbReference type="EMBL" id="PVLV01000097">
    <property type="protein sequence ID" value="PRH79837.1"/>
    <property type="molecule type" value="Genomic_DNA"/>
</dbReference>
<protein>
    <submittedName>
        <fullName evidence="1">Uncharacterized protein</fullName>
    </submittedName>
</protein>
<reference evidence="1 2" key="1">
    <citation type="submission" date="2018-03" db="EMBL/GenBank/DDBJ databases">
        <title>Novel Streptomyces sp. from soil.</title>
        <authorList>
            <person name="Tan G.Y.A."/>
            <person name="Lee Z.Y."/>
        </authorList>
    </citation>
    <scope>NUCLEOTIDE SEQUENCE [LARGE SCALE GENOMIC DNA]</scope>
    <source>
        <strain evidence="1 2">ST5x</strain>
    </source>
</reference>
<keyword evidence="2" id="KW-1185">Reference proteome</keyword>
<comment type="caution">
    <text evidence="1">The sequence shown here is derived from an EMBL/GenBank/DDBJ whole genome shotgun (WGS) entry which is preliminary data.</text>
</comment>
<dbReference type="AlphaFoldDB" id="A0A2S9PZQ1"/>
<name>A0A2S9PZQ1_9ACTN</name>
<proteinExistence type="predicted"/>
<evidence type="ECO:0000313" key="2">
    <source>
        <dbReference type="Proteomes" id="UP000239322"/>
    </source>
</evidence>
<gene>
    <name evidence="1" type="ORF">C6N75_07495</name>
</gene>
<dbReference type="Proteomes" id="UP000239322">
    <property type="component" value="Unassembled WGS sequence"/>
</dbReference>
<accession>A0A2S9PZQ1</accession>
<sequence>MAKTMGWEDSLTVTDEAGMSLNLGSVQPVAAGISANLSHSKAKAHVASGTVNVTVKPREVGWIARAPLMHKATGEWTTHYFFPVHGRRHWKIAGTILGPVENGTAGKYSAVMVKTRPMTKKEIAACASRHKPKQKAD</sequence>
<organism evidence="1 2">
    <name type="scientific">Streptomyces solincola</name>
    <dbReference type="NCBI Taxonomy" id="2100817"/>
    <lineage>
        <taxon>Bacteria</taxon>
        <taxon>Bacillati</taxon>
        <taxon>Actinomycetota</taxon>
        <taxon>Actinomycetes</taxon>
        <taxon>Kitasatosporales</taxon>
        <taxon>Streptomycetaceae</taxon>
        <taxon>Streptomyces</taxon>
    </lineage>
</organism>
<evidence type="ECO:0000313" key="1">
    <source>
        <dbReference type="EMBL" id="PRH79837.1"/>
    </source>
</evidence>